<comment type="caution">
    <text evidence="3">The sequence shown here is derived from an EMBL/GenBank/DDBJ whole genome shotgun (WGS) entry which is preliminary data.</text>
</comment>
<feature type="compositionally biased region" description="Basic and acidic residues" evidence="1">
    <location>
        <begin position="1"/>
        <end position="19"/>
    </location>
</feature>
<dbReference type="InterPro" id="IPR041476">
    <property type="entry name" value="TRAF3IP1_C"/>
</dbReference>
<dbReference type="GO" id="GO:0070507">
    <property type="term" value="P:regulation of microtubule cytoskeleton organization"/>
    <property type="evidence" value="ECO:0007669"/>
    <property type="project" value="TreeGrafter"/>
</dbReference>
<dbReference type="PANTHER" id="PTHR31363">
    <property type="entry name" value="TRAF3-INTERACTING PROTEIN 1"/>
    <property type="match status" value="1"/>
</dbReference>
<dbReference type="GO" id="GO:0030992">
    <property type="term" value="C:intraciliary transport particle B"/>
    <property type="evidence" value="ECO:0007669"/>
    <property type="project" value="TreeGrafter"/>
</dbReference>
<dbReference type="GO" id="GO:0036064">
    <property type="term" value="C:ciliary basal body"/>
    <property type="evidence" value="ECO:0007669"/>
    <property type="project" value="TreeGrafter"/>
</dbReference>
<keyword evidence="4" id="KW-1185">Reference proteome</keyword>
<name>A0A9N7UI48_PLEPL</name>
<evidence type="ECO:0000256" key="1">
    <source>
        <dbReference type="SAM" id="MobiDB-lite"/>
    </source>
</evidence>
<dbReference type="EMBL" id="CADEAL010001280">
    <property type="protein sequence ID" value="CAB1430897.1"/>
    <property type="molecule type" value="Genomic_DNA"/>
</dbReference>
<evidence type="ECO:0000259" key="2">
    <source>
        <dbReference type="Pfam" id="PF17749"/>
    </source>
</evidence>
<evidence type="ECO:0000313" key="4">
    <source>
        <dbReference type="Proteomes" id="UP001153269"/>
    </source>
</evidence>
<proteinExistence type="predicted"/>
<evidence type="ECO:0000313" key="3">
    <source>
        <dbReference type="EMBL" id="CAB1430897.1"/>
    </source>
</evidence>
<sequence>MNEKKEECERHLSREDSRKITKHSCRANHLPDEPKEQQRRPRDVEKKNHRDRKCSDNNLHSAQDHGKECDKFKSQVRDEDRDKGRDKDRQNLKDREMNREREKDMEIDSPRVMEKDKKKQRDKERERPKQGEESNKTVIRKSNIKVSAETEGWGKTAQPVSASENPVLSDMAPRRAYPGTLWFRRQKTYAGMTLAWRLLSAINPVPIIMDREKISEDEEGKIMDNILEELDAMLAEHYTWWQVNKEHAQALLEEHRSTNPNLDPLKAELAELELLTADELDKICAVKSNILKNEEKIQKLSMTIIIVSLAAERFGLEEKRALPYTMNIRVSKIQQLK</sequence>
<dbReference type="AlphaFoldDB" id="A0A9N7UI48"/>
<dbReference type="PANTHER" id="PTHR31363:SF0">
    <property type="entry name" value="TRAF3-INTERACTING PROTEIN 1"/>
    <property type="match status" value="1"/>
</dbReference>
<protein>
    <recommendedName>
        <fullName evidence="2">TRAF3-interacting protein 1 C-terminal domain-containing protein</fullName>
    </recommendedName>
</protein>
<dbReference type="GO" id="GO:0060271">
    <property type="term" value="P:cilium assembly"/>
    <property type="evidence" value="ECO:0007669"/>
    <property type="project" value="TreeGrafter"/>
</dbReference>
<organism evidence="3 4">
    <name type="scientific">Pleuronectes platessa</name>
    <name type="common">European plaice</name>
    <dbReference type="NCBI Taxonomy" id="8262"/>
    <lineage>
        <taxon>Eukaryota</taxon>
        <taxon>Metazoa</taxon>
        <taxon>Chordata</taxon>
        <taxon>Craniata</taxon>
        <taxon>Vertebrata</taxon>
        <taxon>Euteleostomi</taxon>
        <taxon>Actinopterygii</taxon>
        <taxon>Neopterygii</taxon>
        <taxon>Teleostei</taxon>
        <taxon>Neoteleostei</taxon>
        <taxon>Acanthomorphata</taxon>
        <taxon>Carangaria</taxon>
        <taxon>Pleuronectiformes</taxon>
        <taxon>Pleuronectoidei</taxon>
        <taxon>Pleuronectidae</taxon>
        <taxon>Pleuronectes</taxon>
    </lineage>
</organism>
<feature type="domain" description="TRAF3-interacting protein 1 C-terminal" evidence="2">
    <location>
        <begin position="220"/>
        <end position="304"/>
    </location>
</feature>
<dbReference type="Proteomes" id="UP001153269">
    <property type="component" value="Unassembled WGS sequence"/>
</dbReference>
<feature type="compositionally biased region" description="Basic and acidic residues" evidence="1">
    <location>
        <begin position="62"/>
        <end position="135"/>
    </location>
</feature>
<dbReference type="GO" id="GO:0005930">
    <property type="term" value="C:axoneme"/>
    <property type="evidence" value="ECO:0007669"/>
    <property type="project" value="TreeGrafter"/>
</dbReference>
<dbReference type="GO" id="GO:0008017">
    <property type="term" value="F:microtubule binding"/>
    <property type="evidence" value="ECO:0007669"/>
    <property type="project" value="InterPro"/>
</dbReference>
<gene>
    <name evidence="3" type="ORF">PLEPLA_LOCUS18893</name>
</gene>
<reference evidence="3" key="1">
    <citation type="submission" date="2020-03" db="EMBL/GenBank/DDBJ databases">
        <authorList>
            <person name="Weist P."/>
        </authorList>
    </citation>
    <scope>NUCLEOTIDE SEQUENCE</scope>
</reference>
<dbReference type="Pfam" id="PF17749">
    <property type="entry name" value="MIP-T3_C"/>
    <property type="match status" value="1"/>
</dbReference>
<feature type="compositionally biased region" description="Basic and acidic residues" evidence="1">
    <location>
        <begin position="29"/>
        <end position="48"/>
    </location>
</feature>
<feature type="region of interest" description="Disordered" evidence="1">
    <location>
        <begin position="1"/>
        <end position="165"/>
    </location>
</feature>
<accession>A0A9N7UI48</accession>
<dbReference type="InterPro" id="IPR018799">
    <property type="entry name" value="TRAF3IP1"/>
</dbReference>
<dbReference type="GO" id="GO:0042073">
    <property type="term" value="P:intraciliary transport"/>
    <property type="evidence" value="ECO:0007669"/>
    <property type="project" value="TreeGrafter"/>
</dbReference>